<accession>A0A0H5RDX0</accession>
<dbReference type="PROSITE" id="PS00889">
    <property type="entry name" value="CNMP_BINDING_2"/>
    <property type="match status" value="1"/>
</dbReference>
<dbReference type="AlphaFoldDB" id="A0A0H5RDX0"/>
<feature type="non-terminal residue" evidence="3">
    <location>
        <position position="1"/>
    </location>
</feature>
<dbReference type="InterPro" id="IPR000595">
    <property type="entry name" value="cNMP-bd_dom"/>
</dbReference>
<organism evidence="3">
    <name type="scientific">Spongospora subterranea</name>
    <dbReference type="NCBI Taxonomy" id="70186"/>
    <lineage>
        <taxon>Eukaryota</taxon>
        <taxon>Sar</taxon>
        <taxon>Rhizaria</taxon>
        <taxon>Endomyxa</taxon>
        <taxon>Phytomyxea</taxon>
        <taxon>Plasmodiophorida</taxon>
        <taxon>Plasmodiophoridae</taxon>
        <taxon>Spongospora</taxon>
    </lineage>
</organism>
<dbReference type="PRINTS" id="PR00103">
    <property type="entry name" value="CAMPKINASE"/>
</dbReference>
<evidence type="ECO:0000313" key="3">
    <source>
        <dbReference type="EMBL" id="CRZ12203.1"/>
    </source>
</evidence>
<dbReference type="SMART" id="SM00100">
    <property type="entry name" value="cNMP"/>
    <property type="match status" value="3"/>
</dbReference>
<dbReference type="Gene3D" id="2.60.120.10">
    <property type="entry name" value="Jelly Rolls"/>
    <property type="match status" value="3"/>
</dbReference>
<evidence type="ECO:0000256" key="1">
    <source>
        <dbReference type="SAM" id="MobiDB-lite"/>
    </source>
</evidence>
<protein>
    <recommendedName>
        <fullName evidence="2">Cyclic nucleotide-binding domain-containing protein</fullName>
    </recommendedName>
</protein>
<evidence type="ECO:0000259" key="2">
    <source>
        <dbReference type="PROSITE" id="PS50042"/>
    </source>
</evidence>
<dbReference type="InterPro" id="IPR018490">
    <property type="entry name" value="cNMP-bd_dom_sf"/>
</dbReference>
<dbReference type="InterPro" id="IPR018488">
    <property type="entry name" value="cNMP-bd_CS"/>
</dbReference>
<feature type="region of interest" description="Disordered" evidence="1">
    <location>
        <begin position="350"/>
        <end position="375"/>
    </location>
</feature>
<name>A0A0H5RDX0_9EUKA</name>
<dbReference type="SUPFAM" id="SSF51206">
    <property type="entry name" value="cAMP-binding domain-like"/>
    <property type="match status" value="3"/>
</dbReference>
<dbReference type="PROSITE" id="PS50042">
    <property type="entry name" value="CNMP_BINDING_3"/>
    <property type="match status" value="3"/>
</dbReference>
<feature type="domain" description="Cyclic nucleotide-binding" evidence="2">
    <location>
        <begin position="109"/>
        <end position="236"/>
    </location>
</feature>
<dbReference type="InterPro" id="IPR014710">
    <property type="entry name" value="RmlC-like_jellyroll"/>
</dbReference>
<dbReference type="CDD" id="cd00038">
    <property type="entry name" value="CAP_ED"/>
    <property type="match status" value="3"/>
</dbReference>
<dbReference type="PANTHER" id="PTHR23011:SF28">
    <property type="entry name" value="CYCLIC NUCLEOTIDE-BINDING DOMAIN CONTAINING PROTEIN"/>
    <property type="match status" value="1"/>
</dbReference>
<sequence>SCRDSVLHHTTTPRLTAFRCINPRYCQSQFSLSSLPSITVVIFLVDAYYYRIHHYSISQRAIPLSLLSYFLSLSSPIYDNTSVATSLSVSPGTRSDEQCLAIIASLPNLFMQLDHVHAMRLSNMIYVEEFKPSSLVFSQGDPADKAYCILDGTITVYSRGNPGPNTTKSTALPPLMMLSSSQYRQEPGKEIFTASSGNVIGMEASSGARSPYNYTAIAHSAAHLAIVDRKSFRDVIEFASQSDLMSSDVLKIMKKAKSERTDEDLNTLVRALKLVKLFTDMTRDNRLNTIRLLELKVVPPLSLIFEQGDPGENFYFIANGSVSIHKSDNDANETSNSRVKHRFSLAQAKQRTVLTRGKPSRREKKDTEEEDLDDDDDIVSYNAAEHAHELSALDTIFLFNEQLAPLFGDCVRTATVGDTFGELALLHGAPRAATVITRESTTFFIIDRRCFLRSQRTVDPYGPGSLATFIKSIYEFQTCRRKDLLRLTHSGCDLKKYKESEIICKQGDEGDNVFIILEGEVKLTQKVFLPSSSTFSTNRHQSCSIDLSSITSGQIVHPVYGDVEKTQHTTRTFLSIVAIRPTRIIKLPVATLTQICPSAISRLNAMDQLRQRLHQTRMMSSLPMIR</sequence>
<dbReference type="PROSITE" id="PS00888">
    <property type="entry name" value="CNMP_BINDING_1"/>
    <property type="match status" value="1"/>
</dbReference>
<reference evidence="3" key="1">
    <citation type="submission" date="2015-04" db="EMBL/GenBank/DDBJ databases">
        <title>The genome sequence of the plant pathogenic Rhizarian Plasmodiophora brassicae reveals insights in its biotrophic life cycle and the origin of chitin synthesis.</title>
        <authorList>
            <person name="Schwelm A."/>
            <person name="Fogelqvist J."/>
            <person name="Knaust A."/>
            <person name="Julke S."/>
            <person name="Lilja T."/>
            <person name="Dhandapani V."/>
            <person name="Bonilla-Rosso G."/>
            <person name="Karlsson M."/>
            <person name="Shevchenko A."/>
            <person name="Choi S.R."/>
            <person name="Kim H.G."/>
            <person name="Park J.Y."/>
            <person name="Lim Y.P."/>
            <person name="Ludwig-Muller J."/>
            <person name="Dixelius C."/>
        </authorList>
    </citation>
    <scope>NUCLEOTIDE SEQUENCE</scope>
    <source>
        <tissue evidence="3">Potato root galls</tissue>
    </source>
</reference>
<proteinExistence type="predicted"/>
<dbReference type="EMBL" id="HACM01011761">
    <property type="protein sequence ID" value="CRZ12203.1"/>
    <property type="molecule type" value="Transcribed_RNA"/>
</dbReference>
<feature type="domain" description="Cyclic nucleotide-binding" evidence="2">
    <location>
        <begin position="495"/>
        <end position="526"/>
    </location>
</feature>
<dbReference type="PANTHER" id="PTHR23011">
    <property type="entry name" value="CYCLIC NUCLEOTIDE-BINDING DOMAIN CONTAINING PROTEIN"/>
    <property type="match status" value="1"/>
</dbReference>
<feature type="domain" description="Cyclic nucleotide-binding" evidence="2">
    <location>
        <begin position="277"/>
        <end position="453"/>
    </location>
</feature>